<accession>A0A336LTN5</accession>
<dbReference type="InterPro" id="IPR008037">
    <property type="entry name" value="Pacifastin_dom"/>
</dbReference>
<reference evidence="9" key="1">
    <citation type="submission" date="2018-07" db="EMBL/GenBank/DDBJ databases">
        <authorList>
            <person name="Quirk P.G."/>
            <person name="Krulwich T.A."/>
        </authorList>
    </citation>
    <scope>NUCLEOTIDE SEQUENCE</scope>
</reference>
<evidence type="ECO:0000256" key="4">
    <source>
        <dbReference type="ARBA" id="ARBA00022900"/>
    </source>
</evidence>
<keyword evidence="3" id="KW-0646">Protease inhibitor</keyword>
<dbReference type="Pfam" id="PF05375">
    <property type="entry name" value="Pacifastin_I"/>
    <property type="match status" value="1"/>
</dbReference>
<evidence type="ECO:0000256" key="3">
    <source>
        <dbReference type="ARBA" id="ARBA00022690"/>
    </source>
</evidence>
<comment type="subcellular location">
    <subcellularLocation>
        <location evidence="1">Secreted</location>
    </subcellularLocation>
</comment>
<gene>
    <name evidence="9" type="primary">CSON001032</name>
</gene>
<feature type="signal peptide" evidence="7">
    <location>
        <begin position="1"/>
        <end position="20"/>
    </location>
</feature>
<sequence>MNLKVCAVFLLFAFIQNSFAARMTLEEKNKFCSDNLGATFHDGCNHCVCSTEKTGESVCNLVPCPEHFDHANSQLSPPSQEIPSQPNCAGFNGVTFTDGCNTCRCSKDPTNAACTRKGCRADQRKPCSDV</sequence>
<evidence type="ECO:0000256" key="1">
    <source>
        <dbReference type="ARBA" id="ARBA00004613"/>
    </source>
</evidence>
<keyword evidence="7" id="KW-0732">Signal</keyword>
<keyword evidence="5" id="KW-1015">Disulfide bond</keyword>
<comment type="similarity">
    <text evidence="6">Belongs to the protease inhibitor I19 family.</text>
</comment>
<dbReference type="AlphaFoldDB" id="A0A336LTN5"/>
<proteinExistence type="inferred from homology"/>
<feature type="domain" description="Pacifastin" evidence="8">
    <location>
        <begin position="92"/>
        <end position="126"/>
    </location>
</feature>
<dbReference type="GO" id="GO:0004867">
    <property type="term" value="F:serine-type endopeptidase inhibitor activity"/>
    <property type="evidence" value="ECO:0007669"/>
    <property type="project" value="UniProtKB-KW"/>
</dbReference>
<evidence type="ECO:0000256" key="7">
    <source>
        <dbReference type="SAM" id="SignalP"/>
    </source>
</evidence>
<keyword evidence="4" id="KW-0722">Serine protease inhibitor</keyword>
<dbReference type="VEuPathDB" id="VectorBase:CSON001032"/>
<evidence type="ECO:0000259" key="8">
    <source>
        <dbReference type="Pfam" id="PF05375"/>
    </source>
</evidence>
<dbReference type="SUPFAM" id="SSF57283">
    <property type="entry name" value="PMP inhibitors"/>
    <property type="match status" value="1"/>
</dbReference>
<feature type="chain" id="PRO_5025363594" evidence="7">
    <location>
        <begin position="21"/>
        <end position="130"/>
    </location>
</feature>
<protein>
    <submittedName>
        <fullName evidence="9">CSON001032 protein</fullName>
    </submittedName>
</protein>
<dbReference type="InterPro" id="IPR036201">
    <property type="entry name" value="Pacifastin_dom_sf"/>
</dbReference>
<keyword evidence="2" id="KW-0964">Secreted</keyword>
<dbReference type="GO" id="GO:0005576">
    <property type="term" value="C:extracellular region"/>
    <property type="evidence" value="ECO:0007669"/>
    <property type="project" value="UniProtKB-SubCell"/>
</dbReference>
<evidence type="ECO:0000256" key="2">
    <source>
        <dbReference type="ARBA" id="ARBA00022525"/>
    </source>
</evidence>
<evidence type="ECO:0000256" key="5">
    <source>
        <dbReference type="ARBA" id="ARBA00023157"/>
    </source>
</evidence>
<organism evidence="9">
    <name type="scientific">Culicoides sonorensis</name>
    <name type="common">Biting midge</name>
    <dbReference type="NCBI Taxonomy" id="179676"/>
    <lineage>
        <taxon>Eukaryota</taxon>
        <taxon>Metazoa</taxon>
        <taxon>Ecdysozoa</taxon>
        <taxon>Arthropoda</taxon>
        <taxon>Hexapoda</taxon>
        <taxon>Insecta</taxon>
        <taxon>Pterygota</taxon>
        <taxon>Neoptera</taxon>
        <taxon>Endopterygota</taxon>
        <taxon>Diptera</taxon>
        <taxon>Nematocera</taxon>
        <taxon>Chironomoidea</taxon>
        <taxon>Ceratopogonidae</taxon>
        <taxon>Ceratopogoninae</taxon>
        <taxon>Culicoides</taxon>
        <taxon>Monoculicoides</taxon>
    </lineage>
</organism>
<evidence type="ECO:0000256" key="6">
    <source>
        <dbReference type="ARBA" id="ARBA00029459"/>
    </source>
</evidence>
<evidence type="ECO:0000313" key="9">
    <source>
        <dbReference type="EMBL" id="SSX20321.1"/>
    </source>
</evidence>
<dbReference type="EMBL" id="UFQT01000116">
    <property type="protein sequence ID" value="SSX20321.1"/>
    <property type="molecule type" value="Genomic_DNA"/>
</dbReference>
<name>A0A336LTN5_CULSO</name>